<dbReference type="PROSITE" id="PS50005">
    <property type="entry name" value="TPR"/>
    <property type="match status" value="2"/>
</dbReference>
<evidence type="ECO:0000256" key="3">
    <source>
        <dbReference type="PROSITE-ProRule" id="PRU00339"/>
    </source>
</evidence>
<dbReference type="PATRIC" id="fig|1081904.3.peg.2373"/>
<proteinExistence type="predicted"/>
<feature type="region of interest" description="Disordered" evidence="4">
    <location>
        <begin position="24"/>
        <end position="49"/>
    </location>
</feature>
<dbReference type="InterPro" id="IPR011990">
    <property type="entry name" value="TPR-like_helical_dom_sf"/>
</dbReference>
<protein>
    <submittedName>
        <fullName evidence="6">Tetratricopeptide repeat protein</fullName>
    </submittedName>
</protein>
<feature type="chain" id="PRO_5004631083" evidence="5">
    <location>
        <begin position="19"/>
        <end position="601"/>
    </location>
</feature>
<organism evidence="6 7">
    <name type="scientific">Hoylesella pleuritidis F0068</name>
    <dbReference type="NCBI Taxonomy" id="1081904"/>
    <lineage>
        <taxon>Bacteria</taxon>
        <taxon>Pseudomonadati</taxon>
        <taxon>Bacteroidota</taxon>
        <taxon>Bacteroidia</taxon>
        <taxon>Bacteroidales</taxon>
        <taxon>Prevotellaceae</taxon>
        <taxon>Hoylesella</taxon>
    </lineage>
</organism>
<keyword evidence="7" id="KW-1185">Reference proteome</keyword>
<dbReference type="SUPFAM" id="SSF48452">
    <property type="entry name" value="TPR-like"/>
    <property type="match status" value="2"/>
</dbReference>
<evidence type="ECO:0000256" key="5">
    <source>
        <dbReference type="SAM" id="SignalP"/>
    </source>
</evidence>
<evidence type="ECO:0000256" key="1">
    <source>
        <dbReference type="ARBA" id="ARBA00022737"/>
    </source>
</evidence>
<dbReference type="AlphaFoldDB" id="U2MEQ0"/>
<dbReference type="Gene3D" id="1.25.40.10">
    <property type="entry name" value="Tetratricopeptide repeat domain"/>
    <property type="match status" value="3"/>
</dbReference>
<feature type="repeat" description="TPR" evidence="3">
    <location>
        <begin position="553"/>
        <end position="586"/>
    </location>
</feature>
<keyword evidence="1" id="KW-0677">Repeat</keyword>
<evidence type="ECO:0000313" key="6">
    <source>
        <dbReference type="EMBL" id="ERJ97788.1"/>
    </source>
</evidence>
<dbReference type="PANTHER" id="PTHR45586">
    <property type="entry name" value="TPR REPEAT-CONTAINING PROTEIN PA4667"/>
    <property type="match status" value="1"/>
</dbReference>
<dbReference type="Proteomes" id="UP000016600">
    <property type="component" value="Unassembled WGS sequence"/>
</dbReference>
<dbReference type="InterPro" id="IPR019734">
    <property type="entry name" value="TPR_rpt"/>
</dbReference>
<evidence type="ECO:0000256" key="4">
    <source>
        <dbReference type="SAM" id="MobiDB-lite"/>
    </source>
</evidence>
<evidence type="ECO:0000256" key="2">
    <source>
        <dbReference type="ARBA" id="ARBA00022803"/>
    </source>
</evidence>
<name>U2MEQ0_9BACT</name>
<keyword evidence="5" id="KW-0732">Signal</keyword>
<comment type="caution">
    <text evidence="6">The sequence shown here is derived from an EMBL/GenBank/DDBJ whole genome shotgun (WGS) entry which is preliminary data.</text>
</comment>
<feature type="compositionally biased region" description="Polar residues" evidence="4">
    <location>
        <begin position="33"/>
        <end position="49"/>
    </location>
</feature>
<sequence>MVALLSTTALLSATAHQAAEQQTAFSPAGRPFSSDNSHVQNSQRTIPNSQFSLSSQDSIRYNYFFLEAVRQQNAGHYAAAFDLLSHALAINPRAAEAYFARATYFLELQQDSLALVDIAKAARLNPANDTYMERLAIAYINRQDFDKAIATYEELAQRDRTRSDILNILVQLYERQKDYQKMIRAIDRIEENEGSSEEITLYKMRVYDLMGDKKSAYRALKALSDKHPSDLTYRVMLGNWLMQHDRSREAFKIFSAAQREDPDNTAVESSLYDYYKATGQDSVAQSLMERMLISPKTDTKSRISMLQQVIRENEEHRDDSTKIISLLHRMMQANPKSSEIAEVNAAYATLKKLPQDTINRALLHVLHLAPDNAGARLQLIQAEWPTKNWDRIIELASPALQYNPEEMAFYYFMGLAYYQKDERDKALEMFRKGVSEINSQSNADIVSDFYAMMGDILYQKGRSAEAFAAYDSCLVWRANNIECLNNYAYYLSERGENLHKAEQMSYRTVKAEPKNATFLDTYAWILFMQGRYAEAQIYIEQAVVCDTASVQNATIFEHAGDIYARNNNIGKALEYWQKALKTGSKSVLLPRKIKLKKYLKA</sequence>
<keyword evidence="2 3" id="KW-0802">TPR repeat</keyword>
<feature type="signal peptide" evidence="5">
    <location>
        <begin position="1"/>
        <end position="18"/>
    </location>
</feature>
<evidence type="ECO:0000313" key="7">
    <source>
        <dbReference type="Proteomes" id="UP000016600"/>
    </source>
</evidence>
<gene>
    <name evidence="6" type="ORF">HMPREF1218_0878</name>
</gene>
<reference evidence="6 7" key="1">
    <citation type="submission" date="2013-08" db="EMBL/GenBank/DDBJ databases">
        <authorList>
            <person name="Durkin A.S."/>
            <person name="Haft D.R."/>
            <person name="McCorrison J."/>
            <person name="Torralba M."/>
            <person name="Gillis M."/>
            <person name="Haft D.H."/>
            <person name="Methe B."/>
            <person name="Sutton G."/>
            <person name="Nelson K.E."/>
        </authorList>
    </citation>
    <scope>NUCLEOTIDE SEQUENCE [LARGE SCALE GENOMIC DNA]</scope>
    <source>
        <strain evidence="6 7">F0068</strain>
    </source>
</reference>
<dbReference type="EMBL" id="AWET01000051">
    <property type="protein sequence ID" value="ERJ97788.1"/>
    <property type="molecule type" value="Genomic_DNA"/>
</dbReference>
<dbReference type="Pfam" id="PF13432">
    <property type="entry name" value="TPR_16"/>
    <property type="match status" value="1"/>
</dbReference>
<dbReference type="PANTHER" id="PTHR45586:SF1">
    <property type="entry name" value="LIPOPOLYSACCHARIDE ASSEMBLY PROTEIN B"/>
    <property type="match status" value="1"/>
</dbReference>
<dbReference type="SMART" id="SM00028">
    <property type="entry name" value="TPR"/>
    <property type="match status" value="9"/>
</dbReference>
<accession>U2MEQ0</accession>
<dbReference type="Pfam" id="PF13181">
    <property type="entry name" value="TPR_8"/>
    <property type="match status" value="2"/>
</dbReference>
<dbReference type="InterPro" id="IPR051012">
    <property type="entry name" value="CellSynth/LPSAsmb/PSIAsmb"/>
</dbReference>
<feature type="repeat" description="TPR" evidence="3">
    <location>
        <begin position="407"/>
        <end position="440"/>
    </location>
</feature>